<dbReference type="SMART" id="SM00382">
    <property type="entry name" value="AAA"/>
    <property type="match status" value="2"/>
</dbReference>
<proteinExistence type="predicted"/>
<dbReference type="Gene3D" id="1.20.1560.10">
    <property type="entry name" value="ABC transporter type 1, transmembrane domain"/>
    <property type="match status" value="2"/>
</dbReference>
<dbReference type="InterPro" id="IPR017871">
    <property type="entry name" value="ABC_transporter-like_CS"/>
</dbReference>
<keyword evidence="3" id="KW-0547">Nucleotide-binding</keyword>
<dbReference type="GO" id="GO:0034775">
    <property type="term" value="P:glutathione transmembrane transport"/>
    <property type="evidence" value="ECO:0007669"/>
    <property type="project" value="InterPro"/>
</dbReference>
<evidence type="ECO:0000256" key="2">
    <source>
        <dbReference type="ARBA" id="ARBA00022692"/>
    </source>
</evidence>
<evidence type="ECO:0000256" key="5">
    <source>
        <dbReference type="ARBA" id="ARBA00022989"/>
    </source>
</evidence>
<feature type="domain" description="ABC transporter" evidence="8">
    <location>
        <begin position="337"/>
        <end position="547"/>
    </location>
</feature>
<evidence type="ECO:0000259" key="9">
    <source>
        <dbReference type="PROSITE" id="PS50929"/>
    </source>
</evidence>
<feature type="transmembrane region" description="Helical" evidence="7">
    <location>
        <begin position="137"/>
        <end position="157"/>
    </location>
</feature>
<dbReference type="GO" id="GO:0005886">
    <property type="term" value="C:plasma membrane"/>
    <property type="evidence" value="ECO:0007669"/>
    <property type="project" value="UniProtKB-SubCell"/>
</dbReference>
<dbReference type="EMBL" id="QUAB01000046">
    <property type="protein sequence ID" value="REJ04514.1"/>
    <property type="molecule type" value="Genomic_DNA"/>
</dbReference>
<feature type="transmembrane region" description="Helical" evidence="7">
    <location>
        <begin position="575"/>
        <end position="598"/>
    </location>
</feature>
<feature type="transmembrane region" description="Helical" evidence="7">
    <location>
        <begin position="69"/>
        <end position="86"/>
    </location>
</feature>
<evidence type="ECO:0000313" key="11">
    <source>
        <dbReference type="Proteomes" id="UP000262172"/>
    </source>
</evidence>
<evidence type="ECO:0000259" key="8">
    <source>
        <dbReference type="PROSITE" id="PS50893"/>
    </source>
</evidence>
<dbReference type="Pfam" id="PF00664">
    <property type="entry name" value="ABC_membrane"/>
    <property type="match status" value="1"/>
</dbReference>
<evidence type="ECO:0000256" key="3">
    <source>
        <dbReference type="ARBA" id="ARBA00022741"/>
    </source>
</evidence>
<dbReference type="PROSITE" id="PS50929">
    <property type="entry name" value="ABC_TM1F"/>
    <property type="match status" value="2"/>
</dbReference>
<dbReference type="GO" id="GO:0016887">
    <property type="term" value="F:ATP hydrolysis activity"/>
    <property type="evidence" value="ECO:0007669"/>
    <property type="project" value="InterPro"/>
</dbReference>
<evidence type="ECO:0000256" key="7">
    <source>
        <dbReference type="SAM" id="Phobius"/>
    </source>
</evidence>
<dbReference type="GO" id="GO:0045454">
    <property type="term" value="P:cell redox homeostasis"/>
    <property type="evidence" value="ECO:0007669"/>
    <property type="project" value="InterPro"/>
</dbReference>
<feature type="transmembrane region" description="Helical" evidence="7">
    <location>
        <begin position="30"/>
        <end position="49"/>
    </location>
</feature>
<dbReference type="GO" id="GO:0140359">
    <property type="term" value="F:ABC-type transporter activity"/>
    <property type="evidence" value="ECO:0007669"/>
    <property type="project" value="InterPro"/>
</dbReference>
<feature type="transmembrane region" description="Helical" evidence="7">
    <location>
        <begin position="692"/>
        <end position="713"/>
    </location>
</feature>
<keyword evidence="4" id="KW-0067">ATP-binding</keyword>
<dbReference type="PROSITE" id="PS00211">
    <property type="entry name" value="ABC_TRANSPORTER_1"/>
    <property type="match status" value="2"/>
</dbReference>
<protein>
    <submittedName>
        <fullName evidence="10">Thiol reductant ABC exporter subunit CydC</fullName>
    </submittedName>
</protein>
<dbReference type="AlphaFoldDB" id="A0A371NQN5"/>
<name>A0A371NQN5_9MICO</name>
<dbReference type="SUPFAM" id="SSF90123">
    <property type="entry name" value="ABC transporter transmembrane region"/>
    <property type="match status" value="2"/>
</dbReference>
<dbReference type="InterPro" id="IPR014223">
    <property type="entry name" value="ABC_CydC/D"/>
</dbReference>
<dbReference type="Gene3D" id="3.40.50.300">
    <property type="entry name" value="P-loop containing nucleotide triphosphate hydrolases"/>
    <property type="match status" value="2"/>
</dbReference>
<evidence type="ECO:0000256" key="6">
    <source>
        <dbReference type="ARBA" id="ARBA00023136"/>
    </source>
</evidence>
<dbReference type="NCBIfam" id="TIGR02868">
    <property type="entry name" value="CydC"/>
    <property type="match status" value="1"/>
</dbReference>
<feature type="transmembrane region" description="Helical" evidence="7">
    <location>
        <begin position="829"/>
        <end position="850"/>
    </location>
</feature>
<feature type="transmembrane region" description="Helical" evidence="7">
    <location>
        <begin position="164"/>
        <end position="184"/>
    </location>
</feature>
<keyword evidence="11" id="KW-1185">Reference proteome</keyword>
<dbReference type="SUPFAM" id="SSF52540">
    <property type="entry name" value="P-loop containing nucleoside triphosphate hydrolases"/>
    <property type="match status" value="2"/>
</dbReference>
<dbReference type="PANTHER" id="PTHR24221:SF654">
    <property type="entry name" value="ATP-BINDING CASSETTE SUB-FAMILY B MEMBER 6"/>
    <property type="match status" value="1"/>
</dbReference>
<dbReference type="InterPro" id="IPR036640">
    <property type="entry name" value="ABC1_TM_sf"/>
</dbReference>
<feature type="transmembrane region" description="Helical" evidence="7">
    <location>
        <begin position="795"/>
        <end position="817"/>
    </location>
</feature>
<evidence type="ECO:0000256" key="4">
    <source>
        <dbReference type="ARBA" id="ARBA00022840"/>
    </source>
</evidence>
<keyword evidence="5 7" id="KW-1133">Transmembrane helix</keyword>
<evidence type="ECO:0000313" key="10">
    <source>
        <dbReference type="EMBL" id="REJ04514.1"/>
    </source>
</evidence>
<keyword evidence="6 7" id="KW-0472">Membrane</keyword>
<comment type="caution">
    <text evidence="10">The sequence shown here is derived from an EMBL/GenBank/DDBJ whole genome shotgun (WGS) entry which is preliminary data.</text>
</comment>
<organism evidence="10 11">
    <name type="scientific">Microbacterium bovistercoris</name>
    <dbReference type="NCBI Taxonomy" id="2293570"/>
    <lineage>
        <taxon>Bacteria</taxon>
        <taxon>Bacillati</taxon>
        <taxon>Actinomycetota</taxon>
        <taxon>Actinomycetes</taxon>
        <taxon>Micrococcales</taxon>
        <taxon>Microbacteriaceae</taxon>
        <taxon>Microbacterium</taxon>
    </lineage>
</organism>
<reference evidence="10 11" key="1">
    <citation type="submission" date="2018-08" db="EMBL/GenBank/DDBJ databases">
        <title>Isolation, diversity and antifungal activity of Actinobacteria from cow dung.</title>
        <authorList>
            <person name="Ling L."/>
        </authorList>
    </citation>
    <scope>NUCLEOTIDE SEQUENCE [LARGE SCALE GENOMIC DNA]</scope>
    <source>
        <strain evidence="10 11">NEAU-LLE</strain>
    </source>
</reference>
<dbReference type="GO" id="GO:0005524">
    <property type="term" value="F:ATP binding"/>
    <property type="evidence" value="ECO:0007669"/>
    <property type="project" value="UniProtKB-KW"/>
</dbReference>
<dbReference type="InterPro" id="IPR003439">
    <property type="entry name" value="ABC_transporter-like_ATP-bd"/>
</dbReference>
<keyword evidence="2 7" id="KW-0812">Transmembrane</keyword>
<dbReference type="InterPro" id="IPR039421">
    <property type="entry name" value="Type_1_exporter"/>
</dbReference>
<sequence>MNDPWVSEARRAAATAPAARPGMGPAPRSALYGLGVLAALRALGLVLIAESVARGIAALAGTGLDERTTRAIVILGALGVVLRVGGEWGTAVLARRIATGVKRELRGRLWRRLADGGESGGGTAVLAADGLDAIDDYYVQSVPATISAAVVPIIVGLRILGADWLSALVVVLTLPLVPLFMVLIGKHTQERTDAALTALTRLADHLAELARGLPVIVGLGRVREQTRALDAVQRRYRERTEETLRWAFLSALALELIATLSVAVVAVLLGLRLLNGTMELEPALVALILAPECFLALRELGAAFHASQDGLSALGRAQELLQRPQRHDLRRDGSGPVRLSGVTVRYAGSASAVIDGVSATLAGITALTGPSGAGKSTLLAALAGTLPPDASAGGAITGVSAGDVAWAPQAPQFFAVTPRAELALFGAGPEALAELGLDPLGDAATAELSPGEQRRLAVARALARVDQGARLLLLDEPTAHLDRQSADLVRAAVLRRSRRCVVVLATHEPETLALAEWRIALDGAVATPARTQGAGGAVAAPAASGSREPETAQVQEAAQVGAGLTLRSLLRPHRWVWAGSILLAALTAGFGITLTALSGWLIVRASIEEYIMYLLVAIVGVRAFGIGRAVSRYAERLVTHRATLRVVDALRLRLWGAIAARGAGSRRLLAGGAPLDYLVTLAGDLRDQLPRVLPPLGAGVLVLLAAVVTTGLVAPALTVTVAVVLLLAVVLAALLALFSERRAGSARVAARSEIVRGTSALGAAADDLRTNGAAPAALVVLDSSADQLATAERRAAWSAGLGAAVVTAGVTLLGILVPLLAPDLPAERASVVALVALAMAEPLVALVDAVGRMPALRALISRLSPVLEPAPAVAWGTSRLDAPVRELELDDVSIRYPGTPAPAVAGVSGLATRGRWLVLDGASGSGKSTLLSAIMGALPVQRGAILADDVAITRLSERDWRGRVAWCPQDAYVFDSTIRGNLLLARSREDAAGDAEMRAVLRMAGLGSLEQRLGLDARVGAGGSALSGGERQRLAVARALLTRADVVLLDEPTAHLDAPAAEAMMADVRGATEDRIVVLVSHRPDDRRAADVVLQLGAGGSGGEPAEAVAHAGRA</sequence>
<feature type="domain" description="ABC transmembrane type-1" evidence="9">
    <location>
        <begin position="36"/>
        <end position="309"/>
    </location>
</feature>
<feature type="transmembrane region" description="Helical" evidence="7">
    <location>
        <begin position="719"/>
        <end position="738"/>
    </location>
</feature>
<dbReference type="CDD" id="cd18584">
    <property type="entry name" value="ABC_6TM_AarD_CydD"/>
    <property type="match status" value="1"/>
</dbReference>
<dbReference type="CDD" id="cd03228">
    <property type="entry name" value="ABCC_MRP_Like"/>
    <property type="match status" value="1"/>
</dbReference>
<dbReference type="PROSITE" id="PS50893">
    <property type="entry name" value="ABC_TRANSPORTER_2"/>
    <property type="match status" value="2"/>
</dbReference>
<accession>A0A371NQN5</accession>
<dbReference type="Proteomes" id="UP000262172">
    <property type="component" value="Unassembled WGS sequence"/>
</dbReference>
<comment type="subcellular location">
    <subcellularLocation>
        <location evidence="1">Cell membrane</location>
        <topology evidence="1">Multi-pass membrane protein</topology>
    </subcellularLocation>
</comment>
<dbReference type="InterPro" id="IPR003593">
    <property type="entry name" value="AAA+_ATPase"/>
</dbReference>
<dbReference type="Pfam" id="PF00005">
    <property type="entry name" value="ABC_tran"/>
    <property type="match status" value="2"/>
</dbReference>
<feature type="domain" description="ABC transmembrane type-1" evidence="9">
    <location>
        <begin position="578"/>
        <end position="855"/>
    </location>
</feature>
<dbReference type="InterPro" id="IPR011527">
    <property type="entry name" value="ABC1_TM_dom"/>
</dbReference>
<feature type="domain" description="ABC transporter" evidence="8">
    <location>
        <begin position="887"/>
        <end position="1112"/>
    </location>
</feature>
<feature type="transmembrane region" description="Helical" evidence="7">
    <location>
        <begin position="246"/>
        <end position="271"/>
    </location>
</feature>
<gene>
    <name evidence="10" type="primary">cydC</name>
    <name evidence="10" type="ORF">DY023_13790</name>
</gene>
<dbReference type="PANTHER" id="PTHR24221">
    <property type="entry name" value="ATP-BINDING CASSETTE SUB-FAMILY B"/>
    <property type="match status" value="1"/>
</dbReference>
<evidence type="ECO:0000256" key="1">
    <source>
        <dbReference type="ARBA" id="ARBA00004651"/>
    </source>
</evidence>
<dbReference type="InterPro" id="IPR027417">
    <property type="entry name" value="P-loop_NTPase"/>
</dbReference>